<evidence type="ECO:0000256" key="1">
    <source>
        <dbReference type="ARBA" id="ARBA00004123"/>
    </source>
</evidence>
<comment type="caution">
    <text evidence="9">The sequence shown here is derived from an EMBL/GenBank/DDBJ whole genome shotgun (WGS) entry which is preliminary data.</text>
</comment>
<keyword evidence="3" id="KW-0677">Repeat</keyword>
<dbReference type="GO" id="GO:0005689">
    <property type="term" value="C:U12-type spliceosomal complex"/>
    <property type="evidence" value="ECO:0007669"/>
    <property type="project" value="TreeGrafter"/>
</dbReference>
<reference evidence="9 10" key="1">
    <citation type="journal article" date="2015" name="Genome Biol. Evol.">
        <title>The genome of winter moth (Operophtera brumata) provides a genomic perspective on sexual dimorphism and phenology.</title>
        <authorList>
            <person name="Derks M.F."/>
            <person name="Smit S."/>
            <person name="Salis L."/>
            <person name="Schijlen E."/>
            <person name="Bossers A."/>
            <person name="Mateman C."/>
            <person name="Pijl A.S."/>
            <person name="de Ridder D."/>
            <person name="Groenen M.A."/>
            <person name="Visser M.E."/>
            <person name="Megens H.J."/>
        </authorList>
    </citation>
    <scope>NUCLEOTIDE SEQUENCE [LARGE SCALE GENOMIC DNA]</scope>
    <source>
        <strain evidence="9">WM2013NL</strain>
        <tissue evidence="9">Head and thorax</tissue>
    </source>
</reference>
<dbReference type="STRING" id="104452.A0A0L7L6N3"/>
<sequence>MSKILIIRHLPSALSLQDKEKLLKHFGAEQVWETPQKRNYLFASFNSVEKAKESLGRLHQLEIAHRRLVVEYSFEKEPVLERKTETEQSSNTTMMIKEFLRVLNAWSPSIDFYQPPPPHLNYKYPDVTPEVAINIIHCLFTHKPLYTQALHLMNKMCLSSPFKENSTAFTFFKEKFQKFFITDQPPLPPSETESEISSDETVEKSRPVPTVVRRKRKLPAPSWKIQVMPVPSAPKVKKINQEEVFEPVSVQDLKKPKEISIVVHQQLRPTEEPDLIGELGKFDKPEQPVETEEPVTETEEPVLSKLELIKNRLSYRDMKALAVFKNYHPGEPSMRLYIKNLAKNVTEQDIKRIYKRYVEGMTDEELTGFDVRVMQEGRMKGQAFVTFPNELIAETALNESNGYLLKDKPMVVQFARAANKKTVD</sequence>
<keyword evidence="4 6" id="KW-0694">RNA-binding</keyword>
<name>A0A0L7L6N3_OPEBR</name>
<feature type="region of interest" description="Disordered" evidence="7">
    <location>
        <begin position="276"/>
        <end position="296"/>
    </location>
</feature>
<accession>A0A0L7L6N3</accession>
<keyword evidence="5" id="KW-0539">Nucleus</keyword>
<feature type="domain" description="RRM" evidence="8">
    <location>
        <begin position="334"/>
        <end position="417"/>
    </location>
</feature>
<dbReference type="PANTHER" id="PTHR16105">
    <property type="entry name" value="RNA-BINDING REGION-CONTAINING PROTEIN 3"/>
    <property type="match status" value="1"/>
</dbReference>
<dbReference type="FunFam" id="3.30.70.330:FF:000207">
    <property type="entry name" value="RNA-binding region (RNP1, RRM)-containing 3"/>
    <property type="match status" value="1"/>
</dbReference>
<dbReference type="Proteomes" id="UP000037510">
    <property type="component" value="Unassembled WGS sequence"/>
</dbReference>
<dbReference type="InterPro" id="IPR012677">
    <property type="entry name" value="Nucleotide-bd_a/b_plait_sf"/>
</dbReference>
<comment type="subcellular location">
    <subcellularLocation>
        <location evidence="1">Nucleus</location>
    </subcellularLocation>
</comment>
<dbReference type="PANTHER" id="PTHR16105:SF0">
    <property type="entry name" value="RNA-BINDING REGION-CONTAINING PROTEIN 3"/>
    <property type="match status" value="1"/>
</dbReference>
<evidence type="ECO:0000256" key="5">
    <source>
        <dbReference type="ARBA" id="ARBA00023242"/>
    </source>
</evidence>
<gene>
    <name evidence="9" type="ORF">OBRU01_14512</name>
</gene>
<evidence type="ECO:0000256" key="3">
    <source>
        <dbReference type="ARBA" id="ARBA00022737"/>
    </source>
</evidence>
<dbReference type="AlphaFoldDB" id="A0A0L7L6N3"/>
<dbReference type="SMART" id="SM00360">
    <property type="entry name" value="RRM"/>
    <property type="match status" value="2"/>
</dbReference>
<evidence type="ECO:0000313" key="10">
    <source>
        <dbReference type="Proteomes" id="UP000037510"/>
    </source>
</evidence>
<dbReference type="InterPro" id="IPR045164">
    <property type="entry name" value="RBM41/RNPC3"/>
</dbReference>
<feature type="region of interest" description="Disordered" evidence="7">
    <location>
        <begin position="183"/>
        <end position="208"/>
    </location>
</feature>
<proteinExistence type="predicted"/>
<dbReference type="InterPro" id="IPR000504">
    <property type="entry name" value="RRM_dom"/>
</dbReference>
<dbReference type="Pfam" id="PF00076">
    <property type="entry name" value="RRM_1"/>
    <property type="match status" value="1"/>
</dbReference>
<dbReference type="Gene3D" id="6.10.250.610">
    <property type="match status" value="1"/>
</dbReference>
<dbReference type="SUPFAM" id="SSF54928">
    <property type="entry name" value="RNA-binding domain, RBD"/>
    <property type="match status" value="2"/>
</dbReference>
<dbReference type="Gene3D" id="3.30.70.330">
    <property type="match status" value="2"/>
</dbReference>
<evidence type="ECO:0000256" key="6">
    <source>
        <dbReference type="PROSITE-ProRule" id="PRU00176"/>
    </source>
</evidence>
<organism evidence="9 10">
    <name type="scientific">Operophtera brumata</name>
    <name type="common">Winter moth</name>
    <name type="synonym">Phalaena brumata</name>
    <dbReference type="NCBI Taxonomy" id="104452"/>
    <lineage>
        <taxon>Eukaryota</taxon>
        <taxon>Metazoa</taxon>
        <taxon>Ecdysozoa</taxon>
        <taxon>Arthropoda</taxon>
        <taxon>Hexapoda</taxon>
        <taxon>Insecta</taxon>
        <taxon>Pterygota</taxon>
        <taxon>Neoptera</taxon>
        <taxon>Endopterygota</taxon>
        <taxon>Lepidoptera</taxon>
        <taxon>Glossata</taxon>
        <taxon>Ditrysia</taxon>
        <taxon>Geometroidea</taxon>
        <taxon>Geometridae</taxon>
        <taxon>Larentiinae</taxon>
        <taxon>Operophtera</taxon>
    </lineage>
</organism>
<keyword evidence="10" id="KW-1185">Reference proteome</keyword>
<dbReference type="GO" id="GO:0097157">
    <property type="term" value="F:pre-mRNA intronic binding"/>
    <property type="evidence" value="ECO:0007669"/>
    <property type="project" value="TreeGrafter"/>
</dbReference>
<evidence type="ECO:0000256" key="7">
    <source>
        <dbReference type="SAM" id="MobiDB-lite"/>
    </source>
</evidence>
<evidence type="ECO:0000313" key="9">
    <source>
        <dbReference type="EMBL" id="KOB70994.1"/>
    </source>
</evidence>
<protein>
    <recommendedName>
        <fullName evidence="2">RNA-binding region-containing protein 3</fullName>
    </recommendedName>
</protein>
<dbReference type="PROSITE" id="PS50102">
    <property type="entry name" value="RRM"/>
    <property type="match status" value="1"/>
</dbReference>
<dbReference type="GO" id="GO:0000398">
    <property type="term" value="P:mRNA splicing, via spliceosome"/>
    <property type="evidence" value="ECO:0007669"/>
    <property type="project" value="TreeGrafter"/>
</dbReference>
<dbReference type="InterPro" id="IPR035979">
    <property type="entry name" value="RBD_domain_sf"/>
</dbReference>
<evidence type="ECO:0000256" key="2">
    <source>
        <dbReference type="ARBA" id="ARBA00020364"/>
    </source>
</evidence>
<dbReference type="GO" id="GO:0030626">
    <property type="term" value="F:U12 snRNA binding"/>
    <property type="evidence" value="ECO:0007669"/>
    <property type="project" value="TreeGrafter"/>
</dbReference>
<dbReference type="EMBL" id="JTDY01002659">
    <property type="protein sequence ID" value="KOB70994.1"/>
    <property type="molecule type" value="Genomic_DNA"/>
</dbReference>
<evidence type="ECO:0000259" key="8">
    <source>
        <dbReference type="PROSITE" id="PS50102"/>
    </source>
</evidence>
<dbReference type="CDD" id="cd12239">
    <property type="entry name" value="RRM2_RBM40_like"/>
    <property type="match status" value="1"/>
</dbReference>
<evidence type="ECO:0000256" key="4">
    <source>
        <dbReference type="ARBA" id="ARBA00022884"/>
    </source>
</evidence>